<dbReference type="Pfam" id="PF20245">
    <property type="entry name" value="DUF6600"/>
    <property type="match status" value="1"/>
</dbReference>
<organism evidence="2 3">
    <name type="scientific">Granulicella aggregans</name>
    <dbReference type="NCBI Taxonomy" id="474949"/>
    <lineage>
        <taxon>Bacteria</taxon>
        <taxon>Pseudomonadati</taxon>
        <taxon>Acidobacteriota</taxon>
        <taxon>Terriglobia</taxon>
        <taxon>Terriglobales</taxon>
        <taxon>Acidobacteriaceae</taxon>
        <taxon>Granulicella</taxon>
    </lineage>
</organism>
<dbReference type="InterPro" id="IPR046535">
    <property type="entry name" value="DUF6600"/>
</dbReference>
<feature type="compositionally biased region" description="Polar residues" evidence="1">
    <location>
        <begin position="467"/>
        <end position="480"/>
    </location>
</feature>
<evidence type="ECO:0000313" key="2">
    <source>
        <dbReference type="EMBL" id="MBB5058918.1"/>
    </source>
</evidence>
<reference evidence="2 3" key="1">
    <citation type="submission" date="2020-08" db="EMBL/GenBank/DDBJ databases">
        <title>Genomic Encyclopedia of Type Strains, Phase IV (KMG-V): Genome sequencing to study the core and pangenomes of soil and plant-associated prokaryotes.</title>
        <authorList>
            <person name="Whitman W."/>
        </authorList>
    </citation>
    <scope>NUCLEOTIDE SEQUENCE [LARGE SCALE GENOMIC DNA]</scope>
    <source>
        <strain evidence="2 3">M8UP14</strain>
    </source>
</reference>
<dbReference type="PANTHER" id="PTHR38731">
    <property type="entry name" value="LIPL45-RELATED LIPOPROTEIN-RELATED"/>
    <property type="match status" value="1"/>
</dbReference>
<dbReference type="EMBL" id="JACHIP010000005">
    <property type="protein sequence ID" value="MBB5058918.1"/>
    <property type="molecule type" value="Genomic_DNA"/>
</dbReference>
<comment type="caution">
    <text evidence="2">The sequence shown here is derived from an EMBL/GenBank/DDBJ whole genome shotgun (WGS) entry which is preliminary data.</text>
</comment>
<protein>
    <recommendedName>
        <fullName evidence="4">FecR family protein</fullName>
    </recommendedName>
</protein>
<proteinExistence type="predicted"/>
<gene>
    <name evidence="2" type="ORF">HDF16_003641</name>
</gene>
<feature type="compositionally biased region" description="Polar residues" evidence="1">
    <location>
        <begin position="487"/>
        <end position="500"/>
    </location>
</feature>
<dbReference type="PANTHER" id="PTHR38731:SF3">
    <property type="entry name" value="BLL6125 PROTEIN"/>
    <property type="match status" value="1"/>
</dbReference>
<feature type="compositionally biased region" description="Pro residues" evidence="1">
    <location>
        <begin position="525"/>
        <end position="546"/>
    </location>
</feature>
<evidence type="ECO:0000313" key="3">
    <source>
        <dbReference type="Proteomes" id="UP000540989"/>
    </source>
</evidence>
<feature type="region of interest" description="Disordered" evidence="1">
    <location>
        <begin position="393"/>
        <end position="413"/>
    </location>
</feature>
<feature type="region of interest" description="Disordered" evidence="1">
    <location>
        <begin position="456"/>
        <end position="555"/>
    </location>
</feature>
<dbReference type="Proteomes" id="UP000540989">
    <property type="component" value="Unassembled WGS sequence"/>
</dbReference>
<accession>A0A7W7ZFR7</accession>
<evidence type="ECO:0008006" key="4">
    <source>
        <dbReference type="Google" id="ProtNLM"/>
    </source>
</evidence>
<name>A0A7W7ZFR7_9BACT</name>
<sequence>MSLFPLLTSPKSLFSNHSKAVFLGTFAVLVALATGTVFAEDAKPFRTARLTYLAGDVRVEQNGTSSGSKAVVNLPLVEGAVLSTGDDGQAEVEFEDGSLLRLTPHSGTGLVNLGIDSSGEYQTRIAILGGLAYVELRGGTKYHYLVDAGGDELSPVENVIARINFDQPPASISILDGSAHLVAASGSDVSATAGQTVRAGDESEGGAYMAREIVAPESWDQWNLDRDAAAAGESGSETDVRSKYAGDQGYGWSDLDANGNWYNVPGQGEMWQPDAAAQSVDDGSDDASAQTSFDPYSYGSWAYTPAGYVWASGYGWGWLPYHCGNWNYWDGFGWAWSPGLNCGAFGFGGYSDGGVYIGRAPVYYKKPGRPLPKPGPVHPILRGRGGPMPVAPVHPIKRPNSNNPDPNRLERRDTGERVIAGIRVMPLPRAGGQVPAHDASSNARATVGAGLRRDYAADPTGAPVTGVQPSTLYGSPSSNARAPWHPAQSTDGTTRQSTVVQRPGYSAPEGGSRPVPVVRSAPVLPQRPPAPAPAPRAAPAPAPRPAPAASAGHPK</sequence>
<dbReference type="AlphaFoldDB" id="A0A7W7ZFR7"/>
<feature type="compositionally biased region" description="Low complexity" evidence="1">
    <location>
        <begin position="512"/>
        <end position="524"/>
    </location>
</feature>
<keyword evidence="3" id="KW-1185">Reference proteome</keyword>
<dbReference type="RefSeq" id="WP_184219497.1">
    <property type="nucleotide sequence ID" value="NZ_JACHIP010000005.1"/>
</dbReference>
<evidence type="ECO:0000256" key="1">
    <source>
        <dbReference type="SAM" id="MobiDB-lite"/>
    </source>
</evidence>